<dbReference type="GO" id="GO:0003677">
    <property type="term" value="F:DNA binding"/>
    <property type="evidence" value="ECO:0007669"/>
    <property type="project" value="UniProtKB-KW"/>
</dbReference>
<evidence type="ECO:0000256" key="4">
    <source>
        <dbReference type="ARBA" id="ARBA00023163"/>
    </source>
</evidence>
<dbReference type="InterPro" id="IPR013325">
    <property type="entry name" value="RNA_pol_sigma_r2"/>
</dbReference>
<evidence type="ECO:0000259" key="5">
    <source>
        <dbReference type="Pfam" id="PF04542"/>
    </source>
</evidence>
<gene>
    <name evidence="6" type="ORF">C5Y98_24125</name>
</gene>
<dbReference type="OrthoDB" id="258490at2"/>
<dbReference type="PANTHER" id="PTHR43133">
    <property type="entry name" value="RNA POLYMERASE ECF-TYPE SIGMA FACTO"/>
    <property type="match status" value="1"/>
</dbReference>
<dbReference type="Gene3D" id="1.10.1740.10">
    <property type="match status" value="1"/>
</dbReference>
<evidence type="ECO:0000313" key="7">
    <source>
        <dbReference type="Proteomes" id="UP000239388"/>
    </source>
</evidence>
<evidence type="ECO:0000256" key="3">
    <source>
        <dbReference type="ARBA" id="ARBA00023125"/>
    </source>
</evidence>
<feature type="domain" description="RNA polymerase sigma-70 region 2" evidence="5">
    <location>
        <begin position="30"/>
        <end position="95"/>
    </location>
</feature>
<keyword evidence="2" id="KW-0731">Sigma factor</keyword>
<dbReference type="SUPFAM" id="SSF88946">
    <property type="entry name" value="Sigma2 domain of RNA polymerase sigma factors"/>
    <property type="match status" value="1"/>
</dbReference>
<dbReference type="AlphaFoldDB" id="A0A2S8F9L6"/>
<dbReference type="InterPro" id="IPR014284">
    <property type="entry name" value="RNA_pol_sigma-70_dom"/>
</dbReference>
<sequence length="202" mass="22995">MLGPETRRSLLVQIQDTSQQAAWQEFATIYGPLVYRLARSRGIQHADAEDLVQDVFATVQGAIDRFDPAADKGSFRGWLFRIARNLMINFLTRQKEPRGSGDTRMMQLLHEQAAEESESATWFDLEYRREIFTWAAQKSQEHFADDTWQAFWRTGVEGEAIEKVAADLGKSPGAVRVARCRVLAKLKEYAQHMDQQSLSAKG</sequence>
<dbReference type="Proteomes" id="UP000239388">
    <property type="component" value="Unassembled WGS sequence"/>
</dbReference>
<dbReference type="NCBIfam" id="TIGR02937">
    <property type="entry name" value="sigma70-ECF"/>
    <property type="match status" value="1"/>
</dbReference>
<dbReference type="PANTHER" id="PTHR43133:SF8">
    <property type="entry name" value="RNA POLYMERASE SIGMA FACTOR HI_1459-RELATED"/>
    <property type="match status" value="1"/>
</dbReference>
<evidence type="ECO:0000256" key="2">
    <source>
        <dbReference type="ARBA" id="ARBA00023082"/>
    </source>
</evidence>
<dbReference type="GO" id="GO:0016987">
    <property type="term" value="F:sigma factor activity"/>
    <property type="evidence" value="ECO:0007669"/>
    <property type="project" value="UniProtKB-KW"/>
</dbReference>
<dbReference type="GO" id="GO:0006352">
    <property type="term" value="P:DNA-templated transcription initiation"/>
    <property type="evidence" value="ECO:0007669"/>
    <property type="project" value="InterPro"/>
</dbReference>
<comment type="caution">
    <text evidence="6">The sequence shown here is derived from an EMBL/GenBank/DDBJ whole genome shotgun (WGS) entry which is preliminary data.</text>
</comment>
<proteinExistence type="predicted"/>
<keyword evidence="1" id="KW-0805">Transcription regulation</keyword>
<evidence type="ECO:0000313" key="6">
    <source>
        <dbReference type="EMBL" id="PQO28853.1"/>
    </source>
</evidence>
<organism evidence="6 7">
    <name type="scientific">Blastopirellula marina</name>
    <dbReference type="NCBI Taxonomy" id="124"/>
    <lineage>
        <taxon>Bacteria</taxon>
        <taxon>Pseudomonadati</taxon>
        <taxon>Planctomycetota</taxon>
        <taxon>Planctomycetia</taxon>
        <taxon>Pirellulales</taxon>
        <taxon>Pirellulaceae</taxon>
        <taxon>Blastopirellula</taxon>
    </lineage>
</organism>
<dbReference type="EMBL" id="PUIB01000024">
    <property type="protein sequence ID" value="PQO28853.1"/>
    <property type="molecule type" value="Genomic_DNA"/>
</dbReference>
<dbReference type="InterPro" id="IPR007627">
    <property type="entry name" value="RNA_pol_sigma70_r2"/>
</dbReference>
<dbReference type="InterPro" id="IPR039425">
    <property type="entry name" value="RNA_pol_sigma-70-like"/>
</dbReference>
<dbReference type="Pfam" id="PF04542">
    <property type="entry name" value="Sigma70_r2"/>
    <property type="match status" value="1"/>
</dbReference>
<reference evidence="6 7" key="1">
    <citation type="submission" date="2018-02" db="EMBL/GenBank/DDBJ databases">
        <title>Comparative genomes isolates from brazilian mangrove.</title>
        <authorList>
            <person name="Araujo J.E."/>
            <person name="Taketani R.G."/>
            <person name="Silva M.C.P."/>
            <person name="Loureco M.V."/>
            <person name="Andreote F.D."/>
        </authorList>
    </citation>
    <scope>NUCLEOTIDE SEQUENCE [LARGE SCALE GENOMIC DNA]</scope>
    <source>
        <strain evidence="6 7">NAP PRIS-MGV</strain>
    </source>
</reference>
<protein>
    <submittedName>
        <fullName evidence="6">Sigma-70 family RNA polymerase sigma factor</fullName>
    </submittedName>
</protein>
<name>A0A2S8F9L6_9BACT</name>
<keyword evidence="4" id="KW-0804">Transcription</keyword>
<evidence type="ECO:0000256" key="1">
    <source>
        <dbReference type="ARBA" id="ARBA00023015"/>
    </source>
</evidence>
<keyword evidence="3" id="KW-0238">DNA-binding</keyword>
<accession>A0A2S8F9L6</accession>